<sequence>MPKIIPVSELRNNFADISKQVHETNEVIMLTKNGYGDMVLMSMDTYEKLMVNFKLRESELEAATSAKRLSHDEVMQNLRKQ</sequence>
<dbReference type="InterPro" id="IPR051405">
    <property type="entry name" value="phD/YefM_antitoxin"/>
</dbReference>
<dbReference type="RefSeq" id="WP_190299707.1">
    <property type="nucleotide sequence ID" value="NZ_CP061173.1"/>
</dbReference>
<dbReference type="Proteomes" id="UP000516384">
    <property type="component" value="Plasmid pPlas1"/>
</dbReference>
<protein>
    <recommendedName>
        <fullName evidence="2">Antitoxin</fullName>
    </recommendedName>
</protein>
<organism evidence="3 4">
    <name type="scientific">Paenibacillus peoriae</name>
    <dbReference type="NCBI Taxonomy" id="59893"/>
    <lineage>
        <taxon>Bacteria</taxon>
        <taxon>Bacillati</taxon>
        <taxon>Bacillota</taxon>
        <taxon>Bacilli</taxon>
        <taxon>Bacillales</taxon>
        <taxon>Paenibacillaceae</taxon>
        <taxon>Paenibacillus</taxon>
    </lineage>
</organism>
<dbReference type="PANTHER" id="PTHR33713">
    <property type="entry name" value="ANTITOXIN YAFN-RELATED"/>
    <property type="match status" value="1"/>
</dbReference>
<comment type="function">
    <text evidence="2">Antitoxin component of a type II toxin-antitoxin (TA) system.</text>
</comment>
<accession>A0A7H0YH42</accession>
<dbReference type="NCBIfam" id="TIGR01552">
    <property type="entry name" value="phd_fam"/>
    <property type="match status" value="1"/>
</dbReference>
<dbReference type="Gene3D" id="3.40.1620.10">
    <property type="entry name" value="YefM-like domain"/>
    <property type="match status" value="1"/>
</dbReference>
<dbReference type="InterPro" id="IPR006442">
    <property type="entry name" value="Antitoxin_Phd/YefM"/>
</dbReference>
<dbReference type="InterPro" id="IPR036165">
    <property type="entry name" value="YefM-like_sf"/>
</dbReference>
<geneLocation type="plasmid" evidence="3 4">
    <name>pPlas1</name>
</geneLocation>
<proteinExistence type="inferred from homology"/>
<dbReference type="Pfam" id="PF02604">
    <property type="entry name" value="PhdYeFM_antitox"/>
    <property type="match status" value="1"/>
</dbReference>
<dbReference type="SUPFAM" id="SSF143120">
    <property type="entry name" value="YefM-like"/>
    <property type="match status" value="1"/>
</dbReference>
<dbReference type="AlphaFoldDB" id="A0A7H0YH42"/>
<reference evidence="3 4" key="1">
    <citation type="submission" date="2020-09" db="EMBL/GenBank/DDBJ databases">
        <title>Characterization of Paenibacillus peoriae strain ZF390 with broad-spectrum antimicrobial activity as a potential biocontrol agent.</title>
        <authorList>
            <person name="Li L."/>
            <person name="Zhao Y."/>
            <person name="Li B."/>
            <person name="Xie X."/>
        </authorList>
    </citation>
    <scope>NUCLEOTIDE SEQUENCE [LARGE SCALE GENOMIC DNA]</scope>
    <source>
        <strain evidence="3 4">ZF390</strain>
        <plasmid evidence="3 4">pPlas1</plasmid>
    </source>
</reference>
<evidence type="ECO:0000313" key="3">
    <source>
        <dbReference type="EMBL" id="QNR70400.1"/>
    </source>
</evidence>
<evidence type="ECO:0000256" key="1">
    <source>
        <dbReference type="ARBA" id="ARBA00009981"/>
    </source>
</evidence>
<evidence type="ECO:0000256" key="2">
    <source>
        <dbReference type="RuleBase" id="RU362080"/>
    </source>
</evidence>
<dbReference type="EMBL" id="CP061173">
    <property type="protein sequence ID" value="QNR70400.1"/>
    <property type="molecule type" value="Genomic_DNA"/>
</dbReference>
<evidence type="ECO:0000313" key="4">
    <source>
        <dbReference type="Proteomes" id="UP000516384"/>
    </source>
</evidence>
<keyword evidence="3" id="KW-0614">Plasmid</keyword>
<gene>
    <name evidence="3" type="ORF">IAQ67_29035</name>
</gene>
<comment type="similarity">
    <text evidence="1 2">Belongs to the phD/YefM antitoxin family.</text>
</comment>
<name>A0A7H0YH42_9BACL</name>
<dbReference type="PANTHER" id="PTHR33713:SF6">
    <property type="entry name" value="ANTITOXIN YEFM"/>
    <property type="match status" value="1"/>
</dbReference>